<keyword evidence="1" id="KW-0472">Membrane</keyword>
<evidence type="ECO:0000256" key="1">
    <source>
        <dbReference type="SAM" id="Phobius"/>
    </source>
</evidence>
<accession>A0ABR3Z4B0</accession>
<protein>
    <submittedName>
        <fullName evidence="2">Uncharacterized protein</fullName>
    </submittedName>
</protein>
<dbReference type="EMBL" id="JAWCUI010000027">
    <property type="protein sequence ID" value="KAL1895476.1"/>
    <property type="molecule type" value="Genomic_DNA"/>
</dbReference>
<feature type="transmembrane region" description="Helical" evidence="1">
    <location>
        <begin position="93"/>
        <end position="111"/>
    </location>
</feature>
<dbReference type="Proteomes" id="UP001583186">
    <property type="component" value="Unassembled WGS sequence"/>
</dbReference>
<organism evidence="2 3">
    <name type="scientific">Sporothrix stenoceras</name>
    <dbReference type="NCBI Taxonomy" id="5173"/>
    <lineage>
        <taxon>Eukaryota</taxon>
        <taxon>Fungi</taxon>
        <taxon>Dikarya</taxon>
        <taxon>Ascomycota</taxon>
        <taxon>Pezizomycotina</taxon>
        <taxon>Sordariomycetes</taxon>
        <taxon>Sordariomycetidae</taxon>
        <taxon>Ophiostomatales</taxon>
        <taxon>Ophiostomataceae</taxon>
        <taxon>Sporothrix</taxon>
    </lineage>
</organism>
<gene>
    <name evidence="2" type="ORF">Sste5346_005284</name>
</gene>
<sequence length="115" mass="12368">MDGRGVHGVADEDVNDYDVTAANDIDVYLTSLATGALFGNAAGVDTLLRTPSTNFAADLTKIRIGHISLRPCLPPAGHGLADVPVWRRGGDRAASFINICLLLLPFSRFYFLHLD</sequence>
<evidence type="ECO:0000313" key="2">
    <source>
        <dbReference type="EMBL" id="KAL1895476.1"/>
    </source>
</evidence>
<proteinExistence type="predicted"/>
<evidence type="ECO:0000313" key="3">
    <source>
        <dbReference type="Proteomes" id="UP001583186"/>
    </source>
</evidence>
<keyword evidence="1" id="KW-0812">Transmembrane</keyword>
<keyword evidence="1" id="KW-1133">Transmembrane helix</keyword>
<name>A0ABR3Z4B0_9PEZI</name>
<reference evidence="2 3" key="1">
    <citation type="journal article" date="2024" name="IMA Fungus">
        <title>IMA Genome - F19 : A genome assembly and annotation guide to empower mycologists, including annotated draft genome sequences of Ceratocystis pirilliformis, Diaporthe australafricana, Fusarium ophioides, Paecilomyces lecythidis, and Sporothrix stenoceras.</title>
        <authorList>
            <person name="Aylward J."/>
            <person name="Wilson A.M."/>
            <person name="Visagie C.M."/>
            <person name="Spraker J."/>
            <person name="Barnes I."/>
            <person name="Buitendag C."/>
            <person name="Ceriani C."/>
            <person name="Del Mar Angel L."/>
            <person name="du Plessis D."/>
            <person name="Fuchs T."/>
            <person name="Gasser K."/>
            <person name="Kramer D."/>
            <person name="Li W."/>
            <person name="Munsamy K."/>
            <person name="Piso A."/>
            <person name="Price J.L."/>
            <person name="Sonnekus B."/>
            <person name="Thomas C."/>
            <person name="van der Nest A."/>
            <person name="van Dijk A."/>
            <person name="van Heerden A."/>
            <person name="van Vuuren N."/>
            <person name="Yilmaz N."/>
            <person name="Duong T.A."/>
            <person name="van der Merwe N.A."/>
            <person name="Wingfield M.J."/>
            <person name="Wingfield B.D."/>
        </authorList>
    </citation>
    <scope>NUCLEOTIDE SEQUENCE [LARGE SCALE GENOMIC DNA]</scope>
    <source>
        <strain evidence="2 3">CMW 5346</strain>
    </source>
</reference>
<keyword evidence="3" id="KW-1185">Reference proteome</keyword>
<comment type="caution">
    <text evidence="2">The sequence shown here is derived from an EMBL/GenBank/DDBJ whole genome shotgun (WGS) entry which is preliminary data.</text>
</comment>